<dbReference type="EMBL" id="JAFEJU010000004">
    <property type="protein sequence ID" value="MBT1175284.1"/>
    <property type="molecule type" value="Genomic_DNA"/>
</dbReference>
<feature type="region of interest" description="Disordered" evidence="2">
    <location>
        <begin position="110"/>
        <end position="132"/>
    </location>
</feature>
<feature type="region of interest" description="Disordered" evidence="2">
    <location>
        <begin position="348"/>
        <end position="367"/>
    </location>
</feature>
<evidence type="ECO:0000259" key="3">
    <source>
        <dbReference type="PROSITE" id="PS50966"/>
    </source>
</evidence>
<keyword evidence="1" id="KW-0863">Zinc-finger</keyword>
<keyword evidence="5" id="KW-1185">Reference proteome</keyword>
<comment type="caution">
    <text evidence="4">The sequence shown here is derived from an EMBL/GenBank/DDBJ whole genome shotgun (WGS) entry which is preliminary data.</text>
</comment>
<dbReference type="PROSITE" id="PS50966">
    <property type="entry name" value="ZF_SWIM"/>
    <property type="match status" value="1"/>
</dbReference>
<name>A0ABS5UVY1_9BIFI</name>
<feature type="compositionally biased region" description="Basic and acidic residues" evidence="2">
    <location>
        <begin position="114"/>
        <end position="124"/>
    </location>
</feature>
<keyword evidence="1" id="KW-0479">Metal-binding</keyword>
<evidence type="ECO:0000313" key="5">
    <source>
        <dbReference type="Proteomes" id="UP000711736"/>
    </source>
</evidence>
<gene>
    <name evidence="4" type="ORF">JS530_07195</name>
</gene>
<dbReference type="InterPro" id="IPR007527">
    <property type="entry name" value="Znf_SWIM"/>
</dbReference>
<feature type="domain" description="SWIM-type" evidence="3">
    <location>
        <begin position="58"/>
        <end position="104"/>
    </location>
</feature>
<protein>
    <recommendedName>
        <fullName evidence="3">SWIM-type domain-containing protein</fullName>
    </recommendedName>
</protein>
<dbReference type="RefSeq" id="WP_214376506.1">
    <property type="nucleotide sequence ID" value="NZ_JAFEJU010000004.1"/>
</dbReference>
<organism evidence="4 5">
    <name type="scientific">Bifidobacterium colobi</name>
    <dbReference type="NCBI Taxonomy" id="2809026"/>
    <lineage>
        <taxon>Bacteria</taxon>
        <taxon>Bacillati</taxon>
        <taxon>Actinomycetota</taxon>
        <taxon>Actinomycetes</taxon>
        <taxon>Bifidobacteriales</taxon>
        <taxon>Bifidobacteriaceae</taxon>
        <taxon>Bifidobacterium</taxon>
    </lineage>
</organism>
<reference evidence="4 5" key="1">
    <citation type="journal article" date="2021" name="Environ. Microbiol.">
        <title>Genetic insights into the dark matter of the mammalian gut microbiota through targeted genome reconstruction.</title>
        <authorList>
            <person name="Lugli G.A."/>
            <person name="Alessandri G."/>
            <person name="Milani C."/>
            <person name="Viappiani A."/>
            <person name="Fontana F."/>
            <person name="Tarracchini C."/>
            <person name="Mancabelli L."/>
            <person name="Argentini C."/>
            <person name="Ruiz L."/>
            <person name="Margolles A."/>
            <person name="van Sinderen D."/>
            <person name="Turroni F."/>
            <person name="Ventura M."/>
        </authorList>
    </citation>
    <scope>NUCLEOTIDE SEQUENCE [LARGE SCALE GENOMIC DNA]</scope>
    <source>
        <strain evidence="4 5">LC6</strain>
    </source>
</reference>
<evidence type="ECO:0000313" key="4">
    <source>
        <dbReference type="EMBL" id="MBT1175284.1"/>
    </source>
</evidence>
<evidence type="ECO:0000256" key="1">
    <source>
        <dbReference type="PROSITE-ProRule" id="PRU00325"/>
    </source>
</evidence>
<keyword evidence="1" id="KW-0862">Zinc</keyword>
<sequence>MSAPEKPMLATFETMFENTPLILERASDYWESGRVGDIQEIAPHLFHTQISGSSDDAYDVDIRLNHTDAKDTSNPIRIQSAACTCPYERTPYCKHIGAMLYELRQRLMPSSTTQRRDNGNHDSSSESSSITLPHTVLHRIQEELAARPEQLDGTLLFLWSPHLQTVARTFTSDTDDEQPLISPVEVQHLFLDSIDQYYGRLPHHQEPAVNDSGNAADCRELIETVQAVAMNAFQSTDYEHACINLRLCVHAVCTYLHTIEADLAPLFALLDGLVMRIRCYMENVAAFADPATAGKALTCIVEAAHDVDLRHGDPLNSMLLVSSALSFARYDGTRLWAYDVVEHEMSRNLEEGDETSSADSASRQTDAHTDGDIANAAANDALDDAELHDEIIRTFTQIIAYDLYTLSHDDDGRNRLLNDNPDSSTLMIMRAVSLIQDGHFQAALMTAQRFLDMSSNEQEADLEANHNGVLHGLLPHGWHTLMEACAEGLNDVTMLASIYRYYIVSCNDQSDARYVSVLRNLLRMYGGLSLEEWGQVARNLARDCARNILDRIKYQPEMTTFGGTQRHSSWRNPAYEKLIIDERLSDAALTYCSTITYPPLPLLRTIAIDHPDSAKTIILNAMPRGTMGPAVFKYSAASPSGDALPARRSTYQQIAKQLRRYSSVFGPEETRTLAHDIVSRYPNRTALREELAFAL</sequence>
<evidence type="ECO:0000256" key="2">
    <source>
        <dbReference type="SAM" id="MobiDB-lite"/>
    </source>
</evidence>
<proteinExistence type="predicted"/>
<dbReference type="Proteomes" id="UP000711736">
    <property type="component" value="Unassembled WGS sequence"/>
</dbReference>
<accession>A0ABS5UVY1</accession>